<feature type="region of interest" description="Disordered" evidence="8">
    <location>
        <begin position="352"/>
        <end position="380"/>
    </location>
</feature>
<keyword evidence="3 7" id="KW-0677">Repeat</keyword>
<comment type="function">
    <text evidence="7">Putative Notch ligand involved in the mediation of Notch signaling.</text>
</comment>
<organism evidence="12 13">
    <name type="scientific">Diploscapter pachys</name>
    <dbReference type="NCBI Taxonomy" id="2018661"/>
    <lineage>
        <taxon>Eukaryota</taxon>
        <taxon>Metazoa</taxon>
        <taxon>Ecdysozoa</taxon>
        <taxon>Nematoda</taxon>
        <taxon>Chromadorea</taxon>
        <taxon>Rhabditida</taxon>
        <taxon>Rhabditina</taxon>
        <taxon>Rhabditomorpha</taxon>
        <taxon>Rhabditoidea</taxon>
        <taxon>Rhabditidae</taxon>
        <taxon>Diploscapter</taxon>
    </lineage>
</organism>
<keyword evidence="2 5" id="KW-0245">EGF-like domain</keyword>
<keyword evidence="7 9" id="KW-0472">Membrane</keyword>
<comment type="caution">
    <text evidence="5">Lacks conserved residue(s) required for the propagation of feature annotation.</text>
</comment>
<evidence type="ECO:0000256" key="1">
    <source>
        <dbReference type="ARBA" id="ARBA00022473"/>
    </source>
</evidence>
<evidence type="ECO:0000256" key="4">
    <source>
        <dbReference type="ARBA" id="ARBA00023157"/>
    </source>
</evidence>
<evidence type="ECO:0000313" key="13">
    <source>
        <dbReference type="Proteomes" id="UP000218231"/>
    </source>
</evidence>
<keyword evidence="7" id="KW-0732">Signal</keyword>
<evidence type="ECO:0000256" key="6">
    <source>
        <dbReference type="PROSITE-ProRule" id="PRU00377"/>
    </source>
</evidence>
<dbReference type="STRING" id="2018661.A0A2A2J2L9"/>
<proteinExistence type="predicted"/>
<feature type="domain" description="DSL" evidence="11">
    <location>
        <begin position="128"/>
        <end position="174"/>
    </location>
</feature>
<dbReference type="InterPro" id="IPR001774">
    <property type="entry name" value="DSL"/>
</dbReference>
<dbReference type="Gene3D" id="2.10.25.140">
    <property type="match status" value="1"/>
</dbReference>
<feature type="domain" description="EGF-like" evidence="10">
    <location>
        <begin position="240"/>
        <end position="279"/>
    </location>
</feature>
<feature type="domain" description="EGF-like" evidence="10">
    <location>
        <begin position="175"/>
        <end position="207"/>
    </location>
</feature>
<keyword evidence="7 9" id="KW-0812">Transmembrane</keyword>
<dbReference type="AlphaFoldDB" id="A0A2A2J2L9"/>
<evidence type="ECO:0000256" key="7">
    <source>
        <dbReference type="RuleBase" id="RU280815"/>
    </source>
</evidence>
<feature type="disulfide bond" evidence="6">
    <location>
        <begin position="130"/>
        <end position="139"/>
    </location>
</feature>
<keyword evidence="4 5" id="KW-1015">Disulfide bond</keyword>
<dbReference type="InterPro" id="IPR050906">
    <property type="entry name" value="Notch_signaling"/>
</dbReference>
<keyword evidence="13" id="KW-1185">Reference proteome</keyword>
<dbReference type="SMART" id="SM00181">
    <property type="entry name" value="EGF"/>
    <property type="match status" value="3"/>
</dbReference>
<evidence type="ECO:0000256" key="2">
    <source>
        <dbReference type="ARBA" id="ARBA00022536"/>
    </source>
</evidence>
<reference evidence="12 13" key="1">
    <citation type="journal article" date="2017" name="Curr. Biol.">
        <title>Genome architecture and evolution of a unichromosomal asexual nematode.</title>
        <authorList>
            <person name="Fradin H."/>
            <person name="Zegar C."/>
            <person name="Gutwein M."/>
            <person name="Lucas J."/>
            <person name="Kovtun M."/>
            <person name="Corcoran D."/>
            <person name="Baugh L.R."/>
            <person name="Kiontke K."/>
            <person name="Gunsalus K."/>
            <person name="Fitch D.H."/>
            <person name="Piano F."/>
        </authorList>
    </citation>
    <scope>NUCLEOTIDE SEQUENCE [LARGE SCALE GENOMIC DNA]</scope>
    <source>
        <strain evidence="12">PF1309</strain>
    </source>
</reference>
<dbReference type="SMART" id="SM00051">
    <property type="entry name" value="DSL"/>
    <property type="match status" value="1"/>
</dbReference>
<evidence type="ECO:0000259" key="10">
    <source>
        <dbReference type="PROSITE" id="PS50026"/>
    </source>
</evidence>
<comment type="caution">
    <text evidence="12">The sequence shown here is derived from an EMBL/GenBank/DDBJ whole genome shotgun (WGS) entry which is preliminary data.</text>
</comment>
<evidence type="ECO:0000259" key="11">
    <source>
        <dbReference type="PROSITE" id="PS51051"/>
    </source>
</evidence>
<feature type="disulfide bond" evidence="6">
    <location>
        <begin position="165"/>
        <end position="174"/>
    </location>
</feature>
<dbReference type="GO" id="GO:0005112">
    <property type="term" value="F:Notch binding"/>
    <property type="evidence" value="ECO:0007669"/>
    <property type="project" value="TreeGrafter"/>
</dbReference>
<evidence type="ECO:0000256" key="5">
    <source>
        <dbReference type="PROSITE-ProRule" id="PRU00076"/>
    </source>
</evidence>
<dbReference type="PANTHER" id="PTHR24044:SF502">
    <property type="entry name" value="ANTERIOR PHARYNX IN EXCESS PROTEIN 1-RELATED"/>
    <property type="match status" value="1"/>
</dbReference>
<feature type="disulfide bond" evidence="5">
    <location>
        <begin position="269"/>
        <end position="278"/>
    </location>
</feature>
<dbReference type="Gene3D" id="2.10.25.10">
    <property type="entry name" value="Laminin"/>
    <property type="match status" value="3"/>
</dbReference>
<comment type="subcellular location">
    <subcellularLocation>
        <location evidence="7">Membrane</location>
        <topology evidence="7">Single-pass type I membrane protein</topology>
    </subcellularLocation>
</comment>
<keyword evidence="1 7" id="KW-0217">Developmental protein</keyword>
<evidence type="ECO:0000256" key="9">
    <source>
        <dbReference type="SAM" id="Phobius"/>
    </source>
</evidence>
<dbReference type="PROSITE" id="PS50026">
    <property type="entry name" value="EGF_3"/>
    <property type="match status" value="2"/>
</dbReference>
<dbReference type="OrthoDB" id="5813299at2759"/>
<protein>
    <recommendedName>
        <fullName evidence="7">Delta-like protein</fullName>
    </recommendedName>
</protein>
<sequence>MIDARAVAHFEISDMMIGWQNDEMKDDFSVTVSLCAGASLRSASDCSLLFESMNLRLPSITDKAEFSLHLPWKEGRWSLNTNIEVNFNQTLNFVLEDQQIFNEPPNGQIIEMSASSPLQMFASFRISLRCAAYRFGPTCRKYCNDSNINSPLIRYRCRFDGTKECLWGWTGRDCDVPVCERKCYNGGICIHPDTCLCSSGWTGSDCSQCVKRSDCMNGYCHLPNQCLCEEGWIGQNCNRSSFNCHLTSHVCQNEGRCEEGEDGRMKCVCSEHFSGVFCEVRTHTRTIERIKEIHIVQQPVSTEVKQIVQMPERTGLEETIMKTQGGPAITMVHGEMPSNTIGTESATKSAVLEQSDEVHPTTSTSIPAHKDAANSSSSTVSAKKTDVALNVLFYILIVMMLLPCLLVLLSCKCRKKKNLKRSGNLNEMQRINRRNYEPPPAYDDIPIPDLNYRNSPSYILVVETKEKS</sequence>
<evidence type="ECO:0000313" key="12">
    <source>
        <dbReference type="EMBL" id="PAV56120.1"/>
    </source>
</evidence>
<gene>
    <name evidence="12" type="ORF">WR25_24075</name>
</gene>
<feature type="disulfide bond" evidence="5">
    <location>
        <begin position="179"/>
        <end position="189"/>
    </location>
</feature>
<dbReference type="SUPFAM" id="SSF57196">
    <property type="entry name" value="EGF/Laminin"/>
    <property type="match status" value="1"/>
</dbReference>
<dbReference type="GO" id="GO:0016020">
    <property type="term" value="C:membrane"/>
    <property type="evidence" value="ECO:0007669"/>
    <property type="project" value="UniProtKB-SubCell"/>
</dbReference>
<accession>A0A2A2J2L9</accession>
<dbReference type="PANTHER" id="PTHR24044">
    <property type="entry name" value="NOTCH LIGAND FAMILY MEMBER"/>
    <property type="match status" value="1"/>
</dbReference>
<feature type="transmembrane region" description="Helical" evidence="9">
    <location>
        <begin position="391"/>
        <end position="411"/>
    </location>
</feature>
<name>A0A2A2J2L9_9BILA</name>
<dbReference type="EMBL" id="LIAE01010719">
    <property type="protein sequence ID" value="PAV56120.1"/>
    <property type="molecule type" value="Genomic_DNA"/>
</dbReference>
<dbReference type="Pfam" id="PF01414">
    <property type="entry name" value="DSL"/>
    <property type="match status" value="1"/>
</dbReference>
<dbReference type="PROSITE" id="PS00022">
    <property type="entry name" value="EGF_1"/>
    <property type="match status" value="2"/>
</dbReference>
<feature type="disulfide bond" evidence="5">
    <location>
        <begin position="197"/>
        <end position="206"/>
    </location>
</feature>
<evidence type="ECO:0000256" key="3">
    <source>
        <dbReference type="ARBA" id="ARBA00022737"/>
    </source>
</evidence>
<dbReference type="InterPro" id="IPR000742">
    <property type="entry name" value="EGF"/>
</dbReference>
<dbReference type="PROSITE" id="PS51051">
    <property type="entry name" value="DSL"/>
    <property type="match status" value="1"/>
</dbReference>
<dbReference type="GO" id="GO:0007154">
    <property type="term" value="P:cell communication"/>
    <property type="evidence" value="ECO:0007669"/>
    <property type="project" value="InterPro"/>
</dbReference>
<keyword evidence="7 9" id="KW-1133">Transmembrane helix</keyword>
<dbReference type="Proteomes" id="UP000218231">
    <property type="component" value="Unassembled WGS sequence"/>
</dbReference>
<evidence type="ECO:0000256" key="8">
    <source>
        <dbReference type="SAM" id="MobiDB-lite"/>
    </source>
</evidence>